<gene>
    <name evidence="2" type="ORF">BFN67_04270</name>
</gene>
<comment type="caution">
    <text evidence="2">The sequence shown here is derived from an EMBL/GenBank/DDBJ whole genome shotgun (WGS) entry which is preliminary data.</text>
</comment>
<evidence type="ECO:0000313" key="3">
    <source>
        <dbReference type="Proteomes" id="UP000191905"/>
    </source>
</evidence>
<keyword evidence="3" id="KW-1185">Reference proteome</keyword>
<feature type="chain" id="PRO_5010721553" description="PepSY domain-containing protein" evidence="1">
    <location>
        <begin position="26"/>
        <end position="118"/>
    </location>
</feature>
<organism evidence="2 3">
    <name type="scientific">Manganibacter manganicus</name>
    <dbReference type="NCBI Taxonomy" id="1873176"/>
    <lineage>
        <taxon>Bacteria</taxon>
        <taxon>Pseudomonadati</taxon>
        <taxon>Pseudomonadota</taxon>
        <taxon>Alphaproteobacteria</taxon>
        <taxon>Hyphomicrobiales</taxon>
        <taxon>Phyllobacteriaceae</taxon>
        <taxon>Manganibacter</taxon>
    </lineage>
</organism>
<dbReference type="EMBL" id="MDET01000023">
    <property type="protein sequence ID" value="OQM74850.1"/>
    <property type="molecule type" value="Genomic_DNA"/>
</dbReference>
<protein>
    <recommendedName>
        <fullName evidence="4">PepSY domain-containing protein</fullName>
    </recommendedName>
</protein>
<proteinExistence type="predicted"/>
<dbReference type="RefSeq" id="WP_080920384.1">
    <property type="nucleotide sequence ID" value="NZ_MDET01000023.1"/>
</dbReference>
<accession>A0A1V8RNS9</accession>
<evidence type="ECO:0000313" key="2">
    <source>
        <dbReference type="EMBL" id="OQM74850.1"/>
    </source>
</evidence>
<dbReference type="Proteomes" id="UP000191905">
    <property type="component" value="Unassembled WGS sequence"/>
</dbReference>
<dbReference type="AlphaFoldDB" id="A0A1V8RNS9"/>
<name>A0A1V8RNS9_9HYPH</name>
<evidence type="ECO:0008006" key="4">
    <source>
        <dbReference type="Google" id="ProtNLM"/>
    </source>
</evidence>
<reference evidence="2 3" key="1">
    <citation type="journal article" date="2016" name="Int. J. Syst. Evol. Microbiol.">
        <title>Pseudaminobacter manganicus sp. nov., isolated from sludge of a manganese mine.</title>
        <authorList>
            <person name="Li J."/>
            <person name="Huang J."/>
            <person name="Liao S."/>
            <person name="Wang G."/>
        </authorList>
    </citation>
    <scope>NUCLEOTIDE SEQUENCE [LARGE SCALE GENOMIC DNA]</scope>
    <source>
        <strain evidence="2 3">JH-7</strain>
    </source>
</reference>
<evidence type="ECO:0000256" key="1">
    <source>
        <dbReference type="SAM" id="SignalP"/>
    </source>
</evidence>
<sequence>MRAIVTSTIFAFATMLAMPAGVATAQDIELHLGNDGPTVRLRDDCDPRREYCRDRDDRRAWRHKCTPERALDKASRMGIRRARIDHIGHRSIEVRGRSHGERVSVRFDRRSSRCRVLG</sequence>
<dbReference type="OrthoDB" id="8089602at2"/>
<keyword evidence="1" id="KW-0732">Signal</keyword>
<feature type="signal peptide" evidence="1">
    <location>
        <begin position="1"/>
        <end position="25"/>
    </location>
</feature>